<dbReference type="PANTHER" id="PTHR45766">
    <property type="entry name" value="DNA ANNEALING HELICASE AND ENDONUCLEASE ZRANB3 FAMILY MEMBER"/>
    <property type="match status" value="1"/>
</dbReference>
<evidence type="ECO:0000259" key="3">
    <source>
        <dbReference type="PROSITE" id="PS51194"/>
    </source>
</evidence>
<keyword evidence="4" id="KW-0347">Helicase</keyword>
<feature type="domain" description="Helicase C-terminal" evidence="3">
    <location>
        <begin position="695"/>
        <end position="878"/>
    </location>
</feature>
<dbReference type="AlphaFoldDB" id="A0AB36RFY0"/>
<dbReference type="InterPro" id="IPR038718">
    <property type="entry name" value="SNF2-like_sf"/>
</dbReference>
<dbReference type="RefSeq" id="WP_095483060.1">
    <property type="nucleotide sequence ID" value="NZ_CP088154.1"/>
</dbReference>
<keyword evidence="1" id="KW-0378">Hydrolase</keyword>
<organism evidence="4 5">
    <name type="scientific">Mesorhizobium mediterraneum</name>
    <dbReference type="NCBI Taxonomy" id="43617"/>
    <lineage>
        <taxon>Bacteria</taxon>
        <taxon>Pseudomonadati</taxon>
        <taxon>Pseudomonadota</taxon>
        <taxon>Alphaproteobacteria</taxon>
        <taxon>Hyphomicrobiales</taxon>
        <taxon>Phyllobacteriaceae</taxon>
        <taxon>Mesorhizobium</taxon>
    </lineage>
</organism>
<accession>A0AB36RFY0</accession>
<dbReference type="SMART" id="SM00487">
    <property type="entry name" value="DEXDc"/>
    <property type="match status" value="1"/>
</dbReference>
<dbReference type="SMART" id="SM00490">
    <property type="entry name" value="HELICc"/>
    <property type="match status" value="1"/>
</dbReference>
<name>A0AB36RFY0_9HYPH</name>
<evidence type="ECO:0000313" key="5">
    <source>
        <dbReference type="Proteomes" id="UP000216215"/>
    </source>
</evidence>
<dbReference type="PROSITE" id="PS51194">
    <property type="entry name" value="HELICASE_CTER"/>
    <property type="match status" value="1"/>
</dbReference>
<dbReference type="Pfam" id="PF13091">
    <property type="entry name" value="PLDc_2"/>
    <property type="match status" value="1"/>
</dbReference>
<keyword evidence="5" id="KW-1185">Reference proteome</keyword>
<dbReference type="Pfam" id="PF00176">
    <property type="entry name" value="SNF2-rel_dom"/>
    <property type="match status" value="1"/>
</dbReference>
<dbReference type="CDD" id="cd09179">
    <property type="entry name" value="PLDc_N_DEXD_a"/>
    <property type="match status" value="1"/>
</dbReference>
<dbReference type="InterPro" id="IPR001650">
    <property type="entry name" value="Helicase_C-like"/>
</dbReference>
<dbReference type="CDD" id="cd18793">
    <property type="entry name" value="SF2_C_SNF"/>
    <property type="match status" value="1"/>
</dbReference>
<dbReference type="GO" id="GO:0016787">
    <property type="term" value="F:hydrolase activity"/>
    <property type="evidence" value="ECO:0007669"/>
    <property type="project" value="UniProtKB-KW"/>
</dbReference>
<reference evidence="5" key="1">
    <citation type="submission" date="2017-08" db="EMBL/GenBank/DDBJ databases">
        <title>Mesorhizobium wenxinae sp. nov., a novel rhizobial species isolated from root nodules of chickpea (Cicer arietinum L.).</title>
        <authorList>
            <person name="Zhang J."/>
        </authorList>
    </citation>
    <scope>NUCLEOTIDE SEQUENCE [LARGE SCALE GENOMIC DNA]</scope>
    <source>
        <strain evidence="5">USDA 3392</strain>
    </source>
</reference>
<dbReference type="SUPFAM" id="SSF52540">
    <property type="entry name" value="P-loop containing nucleoside triphosphate hydrolases"/>
    <property type="match status" value="2"/>
</dbReference>
<sequence length="930" mass="103878">MEENPFRSSCTQFADGGGLSRFSSRHGRLSRTYLADRLRGARTYDRIAGYFRSSIFEIVGEEIEAIEKVRIVANADLDAEDVEAAQKVRDAKLFQRFTDDDIVVDATVHRGRYAKLYELLSAGKVEIRVVPRTVAPFLHGKAGVVRGDSGAVAFIGSINETRAAWEHNYELVWEDSSPEGVEWVQAEFDELWAQGKPLPEAIIREVGRLAERREVEIVEFATNPALVAPAALVESPIYRDGESLQPWQRAFVSQFLAHRDTYEKVRALLADEVGVGKTLSLAVSALISVLLGDGPVLILVPSTLTEQWQIELLDRLGMPVARWHSTKKCWIDPAGRTIKGAGASDVARCPYAIGIVSTGLIVHGMDRHGSPKAGSEAEHLLRRKFGMVILDEAHKARGSEPIGSTARTPNNLLTFIERIATRTRHLLLSTATPIQTSEKDLWDLLEALNQGAEFVLGTSFSHWRRPDVVLPYLKGDRQVADLREGWQLLTNPLPPVADDDLIADIRDALEMKPGEWATTKFASDISNPVVTAKADMELTGLREGLGYFQRDNPLLRHVVLRKRRDLEKLGLLPSLPVEIHPNRDVPPPDHLFRELSLFTSDAFDTAYQAVNAFTKAYAKRDKPAGFMKTLLLQRLCSSQAAGIATALALMGEGELDDDVQEEMEGEAFDALADERRHLRTMIEALQGSDDPKLRAVQYFLDEYRSASRSWREMGSIIFSQYYDTSAWIAESLSRAYPEQVIALYAGSGKSRLLVDGNATSIGRAQIKKLVANRDIKLVVATDAASEGLNLQTLGTLINVDLPWNPSRLEQRIGRIKRFGQTRTRVDMANLSYAGTIDEKVYRVLSERMKVSSDILGTLPETIDADWIEDIETLEKRLRDYTVPRKRFDPFESKYAAGLNKDDQRWDEASAVFARSDIERILSTGWPTKRG</sequence>
<feature type="domain" description="Helicase ATP-binding" evidence="2">
    <location>
        <begin position="258"/>
        <end position="451"/>
    </location>
</feature>
<dbReference type="Gene3D" id="3.40.50.10810">
    <property type="entry name" value="Tandem AAA-ATPase domain"/>
    <property type="match status" value="1"/>
</dbReference>
<dbReference type="GO" id="GO:0004386">
    <property type="term" value="F:helicase activity"/>
    <property type="evidence" value="ECO:0007669"/>
    <property type="project" value="UniProtKB-KW"/>
</dbReference>
<dbReference type="Pfam" id="PF00271">
    <property type="entry name" value="Helicase_C"/>
    <property type="match status" value="1"/>
</dbReference>
<dbReference type="SUPFAM" id="SSF56024">
    <property type="entry name" value="Phospholipase D/nuclease"/>
    <property type="match status" value="1"/>
</dbReference>
<dbReference type="PROSITE" id="PS51192">
    <property type="entry name" value="HELICASE_ATP_BIND_1"/>
    <property type="match status" value="1"/>
</dbReference>
<gene>
    <name evidence="4" type="ORF">CIT25_02810</name>
</gene>
<dbReference type="InterPro" id="IPR049952">
    <property type="entry name" value="PhospholipD-like_anti-phage"/>
</dbReference>
<keyword evidence="4" id="KW-0547">Nucleotide-binding</keyword>
<dbReference type="PANTHER" id="PTHR45766:SF6">
    <property type="entry name" value="SWI_SNF-RELATED MATRIX-ASSOCIATED ACTIN-DEPENDENT REGULATOR OF CHROMATIN SUBFAMILY A-LIKE PROTEIN 1"/>
    <property type="match status" value="1"/>
</dbReference>
<evidence type="ECO:0000256" key="1">
    <source>
        <dbReference type="ARBA" id="ARBA00022801"/>
    </source>
</evidence>
<dbReference type="InterPro" id="IPR000330">
    <property type="entry name" value="SNF2_N"/>
</dbReference>
<dbReference type="EMBL" id="NPKI01000007">
    <property type="protein sequence ID" value="PAQ03747.1"/>
    <property type="molecule type" value="Genomic_DNA"/>
</dbReference>
<dbReference type="Proteomes" id="UP000216215">
    <property type="component" value="Unassembled WGS sequence"/>
</dbReference>
<dbReference type="InterPro" id="IPR049730">
    <property type="entry name" value="SNF2/RAD54-like_C"/>
</dbReference>
<dbReference type="InterPro" id="IPR014001">
    <property type="entry name" value="Helicase_ATP-bd"/>
</dbReference>
<dbReference type="GO" id="GO:0005524">
    <property type="term" value="F:ATP binding"/>
    <property type="evidence" value="ECO:0007669"/>
    <property type="project" value="InterPro"/>
</dbReference>
<dbReference type="Gene3D" id="3.30.870.10">
    <property type="entry name" value="Endonuclease Chain A"/>
    <property type="match status" value="1"/>
</dbReference>
<keyword evidence="4" id="KW-0067">ATP-binding</keyword>
<proteinExistence type="predicted"/>
<dbReference type="Gene3D" id="3.40.50.300">
    <property type="entry name" value="P-loop containing nucleotide triphosphate hydrolases"/>
    <property type="match status" value="1"/>
</dbReference>
<protein>
    <submittedName>
        <fullName evidence="4">DEAD/DEAH box helicase</fullName>
    </submittedName>
</protein>
<dbReference type="NCBIfam" id="NF042964">
    <property type="entry name" value="phospholipD_antiphage"/>
    <property type="match status" value="1"/>
</dbReference>
<evidence type="ECO:0000259" key="2">
    <source>
        <dbReference type="PROSITE" id="PS51192"/>
    </source>
</evidence>
<dbReference type="InterPro" id="IPR025202">
    <property type="entry name" value="PLD-like_dom"/>
</dbReference>
<comment type="caution">
    <text evidence="4">The sequence shown here is derived from an EMBL/GenBank/DDBJ whole genome shotgun (WGS) entry which is preliminary data.</text>
</comment>
<evidence type="ECO:0000313" key="4">
    <source>
        <dbReference type="EMBL" id="PAQ03747.1"/>
    </source>
</evidence>
<dbReference type="InterPro" id="IPR027417">
    <property type="entry name" value="P-loop_NTPase"/>
</dbReference>